<organism evidence="1 2">
    <name type="scientific">Tsukamurella asaccharolytica</name>
    <dbReference type="NCBI Taxonomy" id="2592067"/>
    <lineage>
        <taxon>Bacteria</taxon>
        <taxon>Bacillati</taxon>
        <taxon>Actinomycetota</taxon>
        <taxon>Actinomycetes</taxon>
        <taxon>Mycobacteriales</taxon>
        <taxon>Tsukamurellaceae</taxon>
        <taxon>Tsukamurella</taxon>
    </lineage>
</organism>
<evidence type="ECO:0000313" key="1">
    <source>
        <dbReference type="EMBL" id="TWS20812.1"/>
    </source>
</evidence>
<sequence>MSDQDTTADETTEESVTDFAAILAQHDKGRALAEASRALAECVDAALASGKKGGSVTVKTTVEPLDNGAVRLAINVESKPVKEPAQSIWFADGDGHLSRDNAGFFLGAK</sequence>
<dbReference type="RefSeq" id="WP_146560031.1">
    <property type="nucleotide sequence ID" value="NZ_VIGW01000002.1"/>
</dbReference>
<dbReference type="OrthoDB" id="4763869at2"/>
<name>A0A5C5RDQ1_9ACTN</name>
<dbReference type="Proteomes" id="UP000317291">
    <property type="component" value="Unassembled WGS sequence"/>
</dbReference>
<protein>
    <submittedName>
        <fullName evidence="1">Uncharacterized protein</fullName>
    </submittedName>
</protein>
<gene>
    <name evidence="1" type="ORF">FK529_05675</name>
</gene>
<evidence type="ECO:0000313" key="2">
    <source>
        <dbReference type="Proteomes" id="UP000317291"/>
    </source>
</evidence>
<keyword evidence="2" id="KW-1185">Reference proteome</keyword>
<dbReference type="AlphaFoldDB" id="A0A5C5RDQ1"/>
<accession>A0A5C5RDQ1</accession>
<dbReference type="EMBL" id="VIGW01000002">
    <property type="protein sequence ID" value="TWS20812.1"/>
    <property type="molecule type" value="Genomic_DNA"/>
</dbReference>
<reference evidence="1 2" key="1">
    <citation type="submission" date="2019-06" db="EMBL/GenBank/DDBJ databases">
        <title>Tsukamurella conjunctivitidis sp. nov., Tsukamurella assacharolytica sp. nov. and Tsukamurella sputae sp. nov. isolated from patients with conjunctivitis, bacteraemia (lymphoma) and respiratory infection (sputum) in Hong Kong.</title>
        <authorList>
            <person name="Teng J.L.L."/>
            <person name="Lee H.H."/>
            <person name="Fong J.Y.H."/>
            <person name="Fok K.M.N."/>
            <person name="Lau S.K.P."/>
            <person name="Woo P.C.Y."/>
        </authorList>
    </citation>
    <scope>NUCLEOTIDE SEQUENCE [LARGE SCALE GENOMIC DNA]</scope>
    <source>
        <strain evidence="1 2">HKU71</strain>
    </source>
</reference>
<comment type="caution">
    <text evidence="1">The sequence shown here is derived from an EMBL/GenBank/DDBJ whole genome shotgun (WGS) entry which is preliminary data.</text>
</comment>
<proteinExistence type="predicted"/>